<gene>
    <name evidence="1" type="ORF">F5050DRAFT_989224</name>
</gene>
<reference evidence="1" key="1">
    <citation type="submission" date="2022-08" db="EMBL/GenBank/DDBJ databases">
        <authorList>
            <consortium name="DOE Joint Genome Institute"/>
            <person name="Min B."/>
            <person name="Riley R."/>
            <person name="Sierra-Patev S."/>
            <person name="Naranjo-Ortiz M."/>
            <person name="Looney B."/>
            <person name="Konkel Z."/>
            <person name="Slot J.C."/>
            <person name="Sakamoto Y."/>
            <person name="Steenwyk J.L."/>
            <person name="Rokas A."/>
            <person name="Carro J."/>
            <person name="Camarero S."/>
            <person name="Ferreira P."/>
            <person name="Molpeceres G."/>
            <person name="Ruiz-Duenas F.J."/>
            <person name="Serrano A."/>
            <person name="Henrissat B."/>
            <person name="Drula E."/>
            <person name="Hughes K.W."/>
            <person name="Mata J.L."/>
            <person name="Ishikawa N.K."/>
            <person name="Vargas-Isla R."/>
            <person name="Ushijima S."/>
            <person name="Smith C.A."/>
            <person name="Ahrendt S."/>
            <person name="Andreopoulos W."/>
            <person name="He G."/>
            <person name="Labutti K."/>
            <person name="Lipzen A."/>
            <person name="Ng V."/>
            <person name="Sandor L."/>
            <person name="Barry K."/>
            <person name="Martinez A.T."/>
            <person name="Xiao Y."/>
            <person name="Gibbons J.G."/>
            <person name="Terashima K."/>
            <person name="Hibbett D.S."/>
            <person name="Grigoriev I.V."/>
        </authorList>
    </citation>
    <scope>NUCLEOTIDE SEQUENCE</scope>
    <source>
        <strain evidence="1">TFB10827</strain>
    </source>
</reference>
<keyword evidence="2" id="KW-1185">Reference proteome</keyword>
<evidence type="ECO:0000313" key="2">
    <source>
        <dbReference type="Proteomes" id="UP001163828"/>
    </source>
</evidence>
<proteinExistence type="predicted"/>
<comment type="caution">
    <text evidence="1">The sequence shown here is derived from an EMBL/GenBank/DDBJ whole genome shotgun (WGS) entry which is preliminary data.</text>
</comment>
<evidence type="ECO:0000313" key="1">
    <source>
        <dbReference type="EMBL" id="KAJ3992107.1"/>
    </source>
</evidence>
<sequence>MAHFCAARKWLRFHDATHLFLSDQTLNIHASSLDISASSHTYDSHVGFNLSTPNDPACQLYLSTIRFVYSTTGRSYSTATSSADSDPPEEWLRLRSICIQSYSFIKISIEHLNSLSWISFLFLCLPPPQSRSLVQSKSWAHTHKSKIAENIHIQRPLGCGVHESSTKLIVGKITRLRQTFSSLELLVDVFLPMSILGSRFKTSYLRSSQSVVLPSPFRLV</sequence>
<dbReference type="Proteomes" id="UP001163828">
    <property type="component" value="Unassembled WGS sequence"/>
</dbReference>
<accession>A0ABQ8Q0G6</accession>
<dbReference type="EMBL" id="MU790899">
    <property type="protein sequence ID" value="KAJ3992107.1"/>
    <property type="molecule type" value="Genomic_DNA"/>
</dbReference>
<name>A0ABQ8Q0G6_9AGAR</name>
<protein>
    <submittedName>
        <fullName evidence="1">Uncharacterized protein</fullName>
    </submittedName>
</protein>
<organism evidence="1 2">
    <name type="scientific">Lentinula boryana</name>
    <dbReference type="NCBI Taxonomy" id="40481"/>
    <lineage>
        <taxon>Eukaryota</taxon>
        <taxon>Fungi</taxon>
        <taxon>Dikarya</taxon>
        <taxon>Basidiomycota</taxon>
        <taxon>Agaricomycotina</taxon>
        <taxon>Agaricomycetes</taxon>
        <taxon>Agaricomycetidae</taxon>
        <taxon>Agaricales</taxon>
        <taxon>Marasmiineae</taxon>
        <taxon>Omphalotaceae</taxon>
        <taxon>Lentinula</taxon>
    </lineage>
</organism>